<organism evidence="4 5">
    <name type="scientific">Companilactobacillus nuruki</name>
    <dbReference type="NCBI Taxonomy" id="1993540"/>
    <lineage>
        <taxon>Bacteria</taxon>
        <taxon>Bacillati</taxon>
        <taxon>Bacillota</taxon>
        <taxon>Bacilli</taxon>
        <taxon>Lactobacillales</taxon>
        <taxon>Lactobacillaceae</taxon>
        <taxon>Companilactobacillus</taxon>
    </lineage>
</organism>
<keyword evidence="1" id="KW-0805">Transcription regulation</keyword>
<dbReference type="SUPFAM" id="SSF46894">
    <property type="entry name" value="C-terminal effector domain of the bipartite response regulators"/>
    <property type="match status" value="1"/>
</dbReference>
<dbReference type="Gene3D" id="1.10.10.10">
    <property type="entry name" value="Winged helix-like DNA-binding domain superfamily/Winged helix DNA-binding domain"/>
    <property type="match status" value="1"/>
</dbReference>
<gene>
    <name evidence="4" type="ORF">CBP76_07225</name>
</gene>
<evidence type="ECO:0000256" key="1">
    <source>
        <dbReference type="ARBA" id="ARBA00023015"/>
    </source>
</evidence>
<accession>A0A2N7AU12</accession>
<name>A0A2N7AU12_9LACO</name>
<dbReference type="EMBL" id="NIPR01000022">
    <property type="protein sequence ID" value="PMD70276.1"/>
    <property type="molecule type" value="Genomic_DNA"/>
</dbReference>
<evidence type="ECO:0000313" key="5">
    <source>
        <dbReference type="Proteomes" id="UP000235649"/>
    </source>
</evidence>
<dbReference type="GO" id="GO:0003677">
    <property type="term" value="F:DNA binding"/>
    <property type="evidence" value="ECO:0007669"/>
    <property type="project" value="InterPro"/>
</dbReference>
<proteinExistence type="predicted"/>
<dbReference type="AlphaFoldDB" id="A0A2N7AU12"/>
<keyword evidence="2" id="KW-0804">Transcription</keyword>
<dbReference type="InterPro" id="IPR036388">
    <property type="entry name" value="WH-like_DNA-bd_sf"/>
</dbReference>
<dbReference type="InterPro" id="IPR000792">
    <property type="entry name" value="Tscrpt_reg_LuxR_C"/>
</dbReference>
<reference evidence="4 5" key="1">
    <citation type="submission" date="2017-05" db="EMBL/GenBank/DDBJ databases">
        <title>Lactobacillus nurukis nov., sp. nov., isolated from nuruk.</title>
        <authorList>
            <person name="Kim S.-J."/>
        </authorList>
    </citation>
    <scope>NUCLEOTIDE SEQUENCE [LARGE SCALE GENOMIC DNA]</scope>
    <source>
        <strain evidence="4 5">SYF10-1a</strain>
    </source>
</reference>
<dbReference type="Pfam" id="PF00196">
    <property type="entry name" value="GerE"/>
    <property type="match status" value="1"/>
</dbReference>
<dbReference type="RefSeq" id="WP_102196264.1">
    <property type="nucleotide sequence ID" value="NZ_NIPR01000022.1"/>
</dbReference>
<dbReference type="GO" id="GO:0006355">
    <property type="term" value="P:regulation of DNA-templated transcription"/>
    <property type="evidence" value="ECO:0007669"/>
    <property type="project" value="InterPro"/>
</dbReference>
<dbReference type="InterPro" id="IPR016032">
    <property type="entry name" value="Sig_transdc_resp-reg_C-effctor"/>
</dbReference>
<dbReference type="Proteomes" id="UP000235649">
    <property type="component" value="Unassembled WGS sequence"/>
</dbReference>
<keyword evidence="5" id="KW-1185">Reference proteome</keyword>
<protein>
    <recommendedName>
        <fullName evidence="3">HTH luxR-type domain-containing protein</fullName>
    </recommendedName>
</protein>
<feature type="domain" description="HTH luxR-type" evidence="3">
    <location>
        <begin position="4"/>
        <end position="37"/>
    </location>
</feature>
<comment type="caution">
    <text evidence="4">The sequence shown here is derived from an EMBL/GenBank/DDBJ whole genome shotgun (WGS) entry which is preliminary data.</text>
</comment>
<sequence length="61" mass="7166">MVQITDRELAVFQMHNNRYSRNEIAKALGISNQTVEYCLEKNKKYFSKLFEMDAHGERGVI</sequence>
<evidence type="ECO:0000313" key="4">
    <source>
        <dbReference type="EMBL" id="PMD70276.1"/>
    </source>
</evidence>
<evidence type="ECO:0000256" key="2">
    <source>
        <dbReference type="ARBA" id="ARBA00023163"/>
    </source>
</evidence>
<evidence type="ECO:0000259" key="3">
    <source>
        <dbReference type="Pfam" id="PF00196"/>
    </source>
</evidence>